<reference evidence="2" key="1">
    <citation type="submission" date="2022-03" db="EMBL/GenBank/DDBJ databases">
        <title>De novo assembled genomes of Belliella spp. (Cyclobacteriaceae) strains.</title>
        <authorList>
            <person name="Szabo A."/>
            <person name="Korponai K."/>
            <person name="Felfoldi T."/>
        </authorList>
    </citation>
    <scope>NUCLEOTIDE SEQUENCE</scope>
    <source>
        <strain evidence="2">DSM 107340</strain>
    </source>
</reference>
<dbReference type="RefSeq" id="WP_241274484.1">
    <property type="nucleotide sequence ID" value="NZ_JAKZGS010000004.1"/>
</dbReference>
<comment type="caution">
    <text evidence="2">The sequence shown here is derived from an EMBL/GenBank/DDBJ whole genome shotgun (WGS) entry which is preliminary data.</text>
</comment>
<gene>
    <name evidence="2" type="ORF">MM236_08245</name>
</gene>
<evidence type="ECO:0000256" key="1">
    <source>
        <dbReference type="SAM" id="SignalP"/>
    </source>
</evidence>
<keyword evidence="3" id="KW-1185">Reference proteome</keyword>
<protein>
    <submittedName>
        <fullName evidence="2">Uncharacterized protein</fullName>
    </submittedName>
</protein>
<accession>A0ABS9UMY8</accession>
<evidence type="ECO:0000313" key="3">
    <source>
        <dbReference type="Proteomes" id="UP001165488"/>
    </source>
</evidence>
<feature type="chain" id="PRO_5045483711" evidence="1">
    <location>
        <begin position="19"/>
        <end position="238"/>
    </location>
</feature>
<proteinExistence type="predicted"/>
<keyword evidence="1" id="KW-0732">Signal</keyword>
<sequence>MIKYYFKVGFGIFLYAYATLHVSAQNQLPMALYTNSIPMTPEIFNGGEYVEYPSVFLGHAFFQTNSYTYADIVFNGIVYRDVPALYELVSQNIVVLNPTHAKKVMIQSNKVSEFILKSELGAVRFVKGQLIGNNQDYKERFLEEVVPNGLFAFHRKSVQREIKGLERNSRFDSYENFILLHDKDLIDIKGKNEIIGILGLDKKSTRKMLKEKGVKYRKSNRTYHTAIVQFYKNNLGNE</sequence>
<dbReference type="Proteomes" id="UP001165488">
    <property type="component" value="Unassembled WGS sequence"/>
</dbReference>
<name>A0ABS9UMY8_9BACT</name>
<evidence type="ECO:0000313" key="2">
    <source>
        <dbReference type="EMBL" id="MCH7397976.1"/>
    </source>
</evidence>
<organism evidence="2 3">
    <name type="scientific">Belliella calami</name>
    <dbReference type="NCBI Taxonomy" id="2923436"/>
    <lineage>
        <taxon>Bacteria</taxon>
        <taxon>Pseudomonadati</taxon>
        <taxon>Bacteroidota</taxon>
        <taxon>Cytophagia</taxon>
        <taxon>Cytophagales</taxon>
        <taxon>Cyclobacteriaceae</taxon>
        <taxon>Belliella</taxon>
    </lineage>
</organism>
<dbReference type="EMBL" id="JAKZGS010000004">
    <property type="protein sequence ID" value="MCH7397976.1"/>
    <property type="molecule type" value="Genomic_DNA"/>
</dbReference>
<feature type="signal peptide" evidence="1">
    <location>
        <begin position="1"/>
        <end position="18"/>
    </location>
</feature>